<keyword evidence="3" id="KW-1185">Reference proteome</keyword>
<dbReference type="SUPFAM" id="SSF53639">
    <property type="entry name" value="AraD/HMP-PK domain-like"/>
    <property type="match status" value="1"/>
</dbReference>
<dbReference type="RefSeq" id="WP_106774390.1">
    <property type="nucleotide sequence ID" value="NZ_PXYK01000024.1"/>
</dbReference>
<evidence type="ECO:0000259" key="1">
    <source>
        <dbReference type="SMART" id="SM01007"/>
    </source>
</evidence>
<name>A0A2P7S0N7_9HYPH</name>
<evidence type="ECO:0000313" key="3">
    <source>
        <dbReference type="Proteomes" id="UP000241229"/>
    </source>
</evidence>
<dbReference type="EMBL" id="PXYK01000024">
    <property type="protein sequence ID" value="PSJ56035.1"/>
    <property type="molecule type" value="Genomic_DNA"/>
</dbReference>
<accession>A0A2P7S0N7</accession>
<reference evidence="2 3" key="1">
    <citation type="submission" date="2018-03" db="EMBL/GenBank/DDBJ databases">
        <title>The draft genome of Mesorhizobium sp. 6GN-30.</title>
        <authorList>
            <person name="Liu L."/>
            <person name="Li L."/>
            <person name="Wang T."/>
            <person name="Zhang X."/>
            <person name="Liang L."/>
        </authorList>
    </citation>
    <scope>NUCLEOTIDE SEQUENCE [LARGE SCALE GENOMIC DNA]</scope>
    <source>
        <strain evidence="2 3">6GN30</strain>
    </source>
</reference>
<dbReference type="InterPro" id="IPR001303">
    <property type="entry name" value="Aldolase_II/adducin_N"/>
</dbReference>
<dbReference type="SMART" id="SM01007">
    <property type="entry name" value="Aldolase_II"/>
    <property type="match status" value="1"/>
</dbReference>
<sequence>MTGFRNDRAAAEFAALRALSARVGADPLLVQAAGGNTSLKDDGVLWIKASGTWLMHAGRDDIFVPVKMPPLLQAVADLDPAAEKAEAFVVADLNPLGLRPSIETTVHALMPQRVVVHVHCVETISLAVRSDAETVVGERLRGLDWVFVPYCRPGLPLARAIAERRGRETNVLVLGNHGLVVAADTVAETEDLLARVCDLLARTPRPAPQADTDALLRLAAGSNYRLPASPEAHAAASDPASCQIAAGGTLYPDHVIFLGEGSVVAAPGETAQAVVHRLAAEGRDAPMSILFPGKGVLMRNDANAGAEALARCLADVTARIDEHASLHYLGAADAHQLLNWDAEKYRQELTRRMEAARQ</sequence>
<evidence type="ECO:0000313" key="2">
    <source>
        <dbReference type="EMBL" id="PSJ56035.1"/>
    </source>
</evidence>
<protein>
    <submittedName>
        <fullName evidence="2">Class II aldolase</fullName>
    </submittedName>
</protein>
<dbReference type="Proteomes" id="UP000241229">
    <property type="component" value="Unassembled WGS sequence"/>
</dbReference>
<feature type="domain" description="Class II aldolase/adducin N-terminal" evidence="1">
    <location>
        <begin position="15"/>
        <end position="204"/>
    </location>
</feature>
<dbReference type="Pfam" id="PF00596">
    <property type="entry name" value="Aldolase_II"/>
    <property type="match status" value="1"/>
</dbReference>
<dbReference type="Gene3D" id="3.40.225.10">
    <property type="entry name" value="Class II aldolase/adducin N-terminal domain"/>
    <property type="match status" value="1"/>
</dbReference>
<dbReference type="OrthoDB" id="9814830at2"/>
<dbReference type="AlphaFoldDB" id="A0A2P7S0N7"/>
<organism evidence="2 3">
    <name type="scientific">Kumtagia ephedrae</name>
    <dbReference type="NCBI Taxonomy" id="2116701"/>
    <lineage>
        <taxon>Bacteria</taxon>
        <taxon>Pseudomonadati</taxon>
        <taxon>Pseudomonadota</taxon>
        <taxon>Alphaproteobacteria</taxon>
        <taxon>Hyphomicrobiales</taxon>
        <taxon>Phyllobacteriaceae</taxon>
        <taxon>Kumtagia</taxon>
    </lineage>
</organism>
<gene>
    <name evidence="2" type="ORF">C7I84_21820</name>
</gene>
<dbReference type="InterPro" id="IPR036409">
    <property type="entry name" value="Aldolase_II/adducin_N_sf"/>
</dbReference>
<comment type="caution">
    <text evidence="2">The sequence shown here is derived from an EMBL/GenBank/DDBJ whole genome shotgun (WGS) entry which is preliminary data.</text>
</comment>
<proteinExistence type="predicted"/>